<dbReference type="PANTHER" id="PTHR11439:SF495">
    <property type="entry name" value="REVERSE TRANSCRIPTASE, RNA-DEPENDENT DNA POLYMERASE-RELATED"/>
    <property type="match status" value="1"/>
</dbReference>
<reference evidence="1" key="1">
    <citation type="journal article" date="2022" name="Int. J. Mol. Sci.">
        <title>Draft Genome of Tanacetum Coccineum: Genomic Comparison of Closely Related Tanacetum-Family Plants.</title>
        <authorList>
            <person name="Yamashiro T."/>
            <person name="Shiraishi A."/>
            <person name="Nakayama K."/>
            <person name="Satake H."/>
        </authorList>
    </citation>
    <scope>NUCLEOTIDE SEQUENCE</scope>
</reference>
<reference evidence="1" key="2">
    <citation type="submission" date="2022-01" db="EMBL/GenBank/DDBJ databases">
        <authorList>
            <person name="Yamashiro T."/>
            <person name="Shiraishi A."/>
            <person name="Satake H."/>
            <person name="Nakayama K."/>
        </authorList>
    </citation>
    <scope>NUCLEOTIDE SEQUENCE</scope>
</reference>
<dbReference type="PANTHER" id="PTHR11439">
    <property type="entry name" value="GAG-POL-RELATED RETROTRANSPOSON"/>
    <property type="match status" value="1"/>
</dbReference>
<dbReference type="Proteomes" id="UP001151760">
    <property type="component" value="Unassembled WGS sequence"/>
</dbReference>
<keyword evidence="2" id="KW-1185">Reference proteome</keyword>
<proteinExistence type="predicted"/>
<comment type="caution">
    <text evidence="1">The sequence shown here is derived from an EMBL/GenBank/DDBJ whole genome shotgun (WGS) entry which is preliminary data.</text>
</comment>
<sequence length="158" mass="16608">MVFQKGSGFDLKAYSDSDYVGCNLDRKSTSGGCQILGGKLVYWSAKKQNSVAMSSAEAEYVGAVGCCAQVPLDQEGMIGSLMYLTASRPDIRFSTCLCASFDLKAYSDSDYAGCNLGRKSTSGGCQILGGKLICWSVKKQSSVAMSSSEAEYVAAAGC</sequence>
<evidence type="ECO:0000313" key="1">
    <source>
        <dbReference type="EMBL" id="GJS80133.1"/>
    </source>
</evidence>
<protein>
    <submittedName>
        <fullName evidence="1">Uncharacterized protein</fullName>
    </submittedName>
</protein>
<dbReference type="EMBL" id="BQNB010010649">
    <property type="protein sequence ID" value="GJS80133.1"/>
    <property type="molecule type" value="Genomic_DNA"/>
</dbReference>
<accession>A0ABQ4YTN3</accession>
<dbReference type="CDD" id="cd09272">
    <property type="entry name" value="RNase_HI_RT_Ty1"/>
    <property type="match status" value="2"/>
</dbReference>
<gene>
    <name evidence="1" type="ORF">Tco_0730014</name>
</gene>
<evidence type="ECO:0000313" key="2">
    <source>
        <dbReference type="Proteomes" id="UP001151760"/>
    </source>
</evidence>
<name>A0ABQ4YTN3_9ASTR</name>
<organism evidence="1 2">
    <name type="scientific">Tanacetum coccineum</name>
    <dbReference type="NCBI Taxonomy" id="301880"/>
    <lineage>
        <taxon>Eukaryota</taxon>
        <taxon>Viridiplantae</taxon>
        <taxon>Streptophyta</taxon>
        <taxon>Embryophyta</taxon>
        <taxon>Tracheophyta</taxon>
        <taxon>Spermatophyta</taxon>
        <taxon>Magnoliopsida</taxon>
        <taxon>eudicotyledons</taxon>
        <taxon>Gunneridae</taxon>
        <taxon>Pentapetalae</taxon>
        <taxon>asterids</taxon>
        <taxon>campanulids</taxon>
        <taxon>Asterales</taxon>
        <taxon>Asteraceae</taxon>
        <taxon>Asteroideae</taxon>
        <taxon>Anthemideae</taxon>
        <taxon>Anthemidinae</taxon>
        <taxon>Tanacetum</taxon>
    </lineage>
</organism>